<sequence length="1281" mass="148798">MSFRERLPSNIISKLANYILQDKIGSGSFGKVYRVREKQTKKIYAAKITKIDLNEETYELFIDISREANIMSKLNHPSVLKFILYSPINFKNKAKPVIITEYAKNGSLMDFIAHDRSFPDNPILNETHKLIIIYGIAAAMSYLHSNNIIHRDLKPDNILLDEFFLPKVADFGLSKSCSKESQESVLKQTMSGTIKGTPKYMSPEIWLNAEYSEASDVYAFAITVYEIIVSEKPFQDMDIYRIMMMVRSSKRPELTEEVPNAYRKLIERCWSQEPSDRPTFDQILTEMRTNREYILENVNEKDYLNYIKCINEYKTTFDENKVLISSYNLNMYKLDFSEAIVKKGKEENKLIKIIEGFSTTEIHFPWKYFKELGEESKKIVNEAEAGDIEQQFKVGVSLIEGRHDFPMDTKIGVDFLKKSMKKGNKDSLIYYAKMLIKGINIPQNHKKVRKLLESSVSGDRATYWYIYGKLYKNERKYEEASESFKRSIEEGSTESLYEYGELLLKGLIKPEEKEEISYYMKEAMERGNLNATFKYGVYLKSSDEISKREEGDRLIQIAIDQGNVKALYYYGTELEKEEDNYDENKKNEKGGENIENEEENNDKKENEEGKEKGNDKKEENGTNKKIKEDEDESIEEEEEENERENNDKNENKEGKENINEEDEEGEEEEEEEEEEENNEDQYKEKESIKYFKKAAYEGHIKSLYKYSLKLLEIYEKWMSKSDNIELIRALKKASDKGFIKQMYEYGYIIVSGDIGIPANPKEGAKYVMRAAEMKNAEAMGCYANLLIDGKGVQADIEKAVQYYKMAIEQGSSLAMNDYAYILEYGRCVEANYEEAIKYYKMAIDKGCSDSMVNYATMLKNGKGCEVNYIDAIKYYKMAIDKGDTMSMFCYAGMLEDGEGVEVNYKEAIKYYKMAVDFGDIDSINSYARMFEKGKGVKVNLKKAIKYYKMGIDYGCGLAMYNYGRLLRDGIGVEKNIDESIKYIKMAIDHDSQTAMRNYAFMLENGFCVEQNYEEAIKYYKMAIEEEDSDSMYRYARMLASGKGVEVNYEESIKYYKMAIEKADLHFVCEFRNFVKLDKETFFDYKSAIENGDSEAMFNYAFMLEKGYVNEPNIEEAIKFYKISMENGNLDSKYHLIYLSLDGKYNEIDFQGAFEYCKQVINADYLQTLTDYANKLLKGKSIEINKEKVIELFNEAISENNTEAMIEYGQFLCKENRNEEGVELIKKAANEGNAKAMYQYGKMLNEGIFIERNQEEAIKYYEKASKKGQKDAINALININNH</sequence>
<name>A0ABR2IEF5_9EUKA</name>
<gene>
    <name evidence="9" type="ORF">M9Y10_012230</name>
</gene>
<dbReference type="InterPro" id="IPR000719">
    <property type="entry name" value="Prot_kinase_dom"/>
</dbReference>
<dbReference type="Proteomes" id="UP001470230">
    <property type="component" value="Unassembled WGS sequence"/>
</dbReference>
<dbReference type="SUPFAM" id="SSF81901">
    <property type="entry name" value="HCP-like"/>
    <property type="match status" value="4"/>
</dbReference>
<keyword evidence="10" id="KW-1185">Reference proteome</keyword>
<dbReference type="InterPro" id="IPR019734">
    <property type="entry name" value="TPR_rpt"/>
</dbReference>
<evidence type="ECO:0000256" key="3">
    <source>
        <dbReference type="ARBA" id="ARBA00022840"/>
    </source>
</evidence>
<dbReference type="CDD" id="cd13999">
    <property type="entry name" value="STKc_MAP3K-like"/>
    <property type="match status" value="1"/>
</dbReference>
<dbReference type="InterPro" id="IPR001245">
    <property type="entry name" value="Ser-Thr/Tyr_kinase_cat_dom"/>
</dbReference>
<feature type="compositionally biased region" description="Basic and acidic residues" evidence="7">
    <location>
        <begin position="643"/>
        <end position="658"/>
    </location>
</feature>
<dbReference type="PROSITE" id="PS50005">
    <property type="entry name" value="TPR"/>
    <property type="match status" value="1"/>
</dbReference>
<dbReference type="InterPro" id="IPR008271">
    <property type="entry name" value="Ser/Thr_kinase_AS"/>
</dbReference>
<feature type="compositionally biased region" description="Basic and acidic residues" evidence="7">
    <location>
        <begin position="601"/>
        <end position="628"/>
    </location>
</feature>
<accession>A0ABR2IEF5</accession>
<dbReference type="InterPro" id="IPR011990">
    <property type="entry name" value="TPR-like_helical_dom_sf"/>
</dbReference>
<evidence type="ECO:0000256" key="7">
    <source>
        <dbReference type="SAM" id="MobiDB-lite"/>
    </source>
</evidence>
<keyword evidence="5" id="KW-0802">TPR repeat</keyword>
<keyword evidence="2 6" id="KW-0547">Nucleotide-binding</keyword>
<feature type="binding site" evidence="6">
    <location>
        <position position="47"/>
    </location>
    <ligand>
        <name>ATP</name>
        <dbReference type="ChEBI" id="CHEBI:30616"/>
    </ligand>
</feature>
<evidence type="ECO:0000313" key="10">
    <source>
        <dbReference type="Proteomes" id="UP001470230"/>
    </source>
</evidence>
<evidence type="ECO:0000256" key="6">
    <source>
        <dbReference type="PROSITE-ProRule" id="PRU10141"/>
    </source>
</evidence>
<evidence type="ECO:0000256" key="4">
    <source>
        <dbReference type="ARBA" id="ARBA00038101"/>
    </source>
</evidence>
<feature type="domain" description="Protein kinase" evidence="8">
    <location>
        <begin position="18"/>
        <end position="294"/>
    </location>
</feature>
<dbReference type="PANTHER" id="PTHR11102:SF160">
    <property type="entry name" value="ERAD-ASSOCIATED E3 UBIQUITIN-PROTEIN LIGASE COMPONENT HRD3"/>
    <property type="match status" value="1"/>
</dbReference>
<dbReference type="Gene3D" id="1.10.510.10">
    <property type="entry name" value="Transferase(Phosphotransferase) domain 1"/>
    <property type="match status" value="1"/>
</dbReference>
<feature type="region of interest" description="Disordered" evidence="7">
    <location>
        <begin position="577"/>
        <end position="684"/>
    </location>
</feature>
<dbReference type="EMBL" id="JAPFFF010000018">
    <property type="protein sequence ID" value="KAK8860565.1"/>
    <property type="molecule type" value="Genomic_DNA"/>
</dbReference>
<dbReference type="InterPro" id="IPR011009">
    <property type="entry name" value="Kinase-like_dom_sf"/>
</dbReference>
<feature type="repeat" description="TPR" evidence="5">
    <location>
        <begin position="461"/>
        <end position="494"/>
    </location>
</feature>
<dbReference type="PROSITE" id="PS00108">
    <property type="entry name" value="PROTEIN_KINASE_ST"/>
    <property type="match status" value="1"/>
</dbReference>
<dbReference type="Pfam" id="PF07714">
    <property type="entry name" value="PK_Tyr_Ser-Thr"/>
    <property type="match status" value="1"/>
</dbReference>
<organism evidence="9 10">
    <name type="scientific">Tritrichomonas musculus</name>
    <dbReference type="NCBI Taxonomy" id="1915356"/>
    <lineage>
        <taxon>Eukaryota</taxon>
        <taxon>Metamonada</taxon>
        <taxon>Parabasalia</taxon>
        <taxon>Tritrichomonadida</taxon>
        <taxon>Tritrichomonadidae</taxon>
        <taxon>Tritrichomonas</taxon>
    </lineage>
</organism>
<dbReference type="SMART" id="SM00671">
    <property type="entry name" value="SEL1"/>
    <property type="match status" value="15"/>
</dbReference>
<reference evidence="9 10" key="1">
    <citation type="submission" date="2024-04" db="EMBL/GenBank/DDBJ databases">
        <title>Tritrichomonas musculus Genome.</title>
        <authorList>
            <person name="Alves-Ferreira E."/>
            <person name="Grigg M."/>
            <person name="Lorenzi H."/>
            <person name="Galac M."/>
        </authorList>
    </citation>
    <scope>NUCLEOTIDE SEQUENCE [LARGE SCALE GENOMIC DNA]</scope>
    <source>
        <strain evidence="9 10">EAF2021</strain>
    </source>
</reference>
<proteinExistence type="inferred from homology"/>
<comment type="caution">
    <text evidence="9">The sequence shown here is derived from an EMBL/GenBank/DDBJ whole genome shotgun (WGS) entry which is preliminary data.</text>
</comment>
<dbReference type="InterPro" id="IPR050767">
    <property type="entry name" value="Sel1_AlgK"/>
</dbReference>
<dbReference type="PANTHER" id="PTHR11102">
    <property type="entry name" value="SEL-1-LIKE PROTEIN"/>
    <property type="match status" value="1"/>
</dbReference>
<dbReference type="PRINTS" id="PR00109">
    <property type="entry name" value="TYRKINASE"/>
</dbReference>
<evidence type="ECO:0000259" key="8">
    <source>
        <dbReference type="PROSITE" id="PS50011"/>
    </source>
</evidence>
<dbReference type="PROSITE" id="PS00107">
    <property type="entry name" value="PROTEIN_KINASE_ATP"/>
    <property type="match status" value="1"/>
</dbReference>
<dbReference type="InterPro" id="IPR017441">
    <property type="entry name" value="Protein_kinase_ATP_BS"/>
</dbReference>
<keyword evidence="1" id="KW-0808">Transferase</keyword>
<keyword evidence="3 6" id="KW-0067">ATP-binding</keyword>
<keyword evidence="1" id="KW-0723">Serine/threonine-protein kinase</keyword>
<feature type="compositionally biased region" description="Acidic residues" evidence="7">
    <location>
        <begin position="659"/>
        <end position="679"/>
    </location>
</feature>
<evidence type="ECO:0000256" key="1">
    <source>
        <dbReference type="ARBA" id="ARBA00022527"/>
    </source>
</evidence>
<dbReference type="Gene3D" id="1.25.40.10">
    <property type="entry name" value="Tetratricopeptide repeat domain"/>
    <property type="match status" value="5"/>
</dbReference>
<dbReference type="SMART" id="SM00220">
    <property type="entry name" value="S_TKc"/>
    <property type="match status" value="1"/>
</dbReference>
<dbReference type="SUPFAM" id="SSF56112">
    <property type="entry name" value="Protein kinase-like (PK-like)"/>
    <property type="match status" value="1"/>
</dbReference>
<protein>
    <recommendedName>
        <fullName evidence="8">Protein kinase domain-containing protein</fullName>
    </recommendedName>
</protein>
<feature type="compositionally biased region" description="Acidic residues" evidence="7">
    <location>
        <begin position="629"/>
        <end position="642"/>
    </location>
</feature>
<comment type="similarity">
    <text evidence="4">Belongs to the sel-1 family.</text>
</comment>
<evidence type="ECO:0000256" key="5">
    <source>
        <dbReference type="PROSITE-ProRule" id="PRU00339"/>
    </source>
</evidence>
<dbReference type="InterPro" id="IPR006597">
    <property type="entry name" value="Sel1-like"/>
</dbReference>
<evidence type="ECO:0000313" key="9">
    <source>
        <dbReference type="EMBL" id="KAK8860565.1"/>
    </source>
</evidence>
<dbReference type="Pfam" id="PF08238">
    <property type="entry name" value="Sel1"/>
    <property type="match status" value="13"/>
</dbReference>
<dbReference type="PROSITE" id="PS50011">
    <property type="entry name" value="PROTEIN_KINASE_DOM"/>
    <property type="match status" value="1"/>
</dbReference>
<evidence type="ECO:0000256" key="2">
    <source>
        <dbReference type="ARBA" id="ARBA00022741"/>
    </source>
</evidence>
<keyword evidence="1" id="KW-0418">Kinase</keyword>
<feature type="compositionally biased region" description="Basic and acidic residues" evidence="7">
    <location>
        <begin position="582"/>
        <end position="592"/>
    </location>
</feature>